<sequence>MAQLIVSANLTGHDDIYEKLVAMHDGLTEGESLKLWSRLVLVLVNHIGDAEVIDQAIAIAAPGQGQK</sequence>
<reference evidence="1 2" key="1">
    <citation type="submission" date="2021-01" db="EMBL/GenBank/DDBJ databases">
        <title>Biogeographic distribution of Paracoccus.</title>
        <authorList>
            <person name="Hollensteiner J."/>
            <person name="Leineberger J."/>
            <person name="Brinkhoff T."/>
            <person name="Daniel R."/>
        </authorList>
    </citation>
    <scope>NUCLEOTIDE SEQUENCE [LARGE SCALE GENOMIC DNA]</scope>
    <source>
        <strain evidence="1 2">KCTC 22803</strain>
    </source>
</reference>
<dbReference type="Proteomes" id="UP001219349">
    <property type="component" value="Chromosome"/>
</dbReference>
<gene>
    <name evidence="1" type="ORF">JHX87_15935</name>
</gene>
<keyword evidence="2" id="KW-1185">Reference proteome</keyword>
<dbReference type="InterPro" id="IPR021233">
    <property type="entry name" value="DUF2783"/>
</dbReference>
<evidence type="ECO:0000313" key="1">
    <source>
        <dbReference type="EMBL" id="WCR06936.1"/>
    </source>
</evidence>
<dbReference type="Pfam" id="PF10932">
    <property type="entry name" value="DUF2783"/>
    <property type="match status" value="1"/>
</dbReference>
<proteinExistence type="predicted"/>
<dbReference type="EMBL" id="CP067136">
    <property type="protein sequence ID" value="WCR06936.1"/>
    <property type="molecule type" value="Genomic_DNA"/>
</dbReference>
<organism evidence="1 2">
    <name type="scientific">Paracoccus fistulariae</name>
    <dbReference type="NCBI Taxonomy" id="658446"/>
    <lineage>
        <taxon>Bacteria</taxon>
        <taxon>Pseudomonadati</taxon>
        <taxon>Pseudomonadota</taxon>
        <taxon>Alphaproteobacteria</taxon>
        <taxon>Rhodobacterales</taxon>
        <taxon>Paracoccaceae</taxon>
        <taxon>Paracoccus</taxon>
    </lineage>
</organism>
<evidence type="ECO:0000313" key="2">
    <source>
        <dbReference type="Proteomes" id="UP001219349"/>
    </source>
</evidence>
<protein>
    <submittedName>
        <fullName evidence="1">DUF2783 domain-containing protein</fullName>
    </submittedName>
</protein>
<accession>A0ABY7SLS3</accession>
<dbReference type="RefSeq" id="WP_271883840.1">
    <property type="nucleotide sequence ID" value="NZ_CP067136.1"/>
</dbReference>
<name>A0ABY7SLS3_9RHOB</name>